<evidence type="ECO:0000313" key="2">
    <source>
        <dbReference type="Proteomes" id="UP000249890"/>
    </source>
</evidence>
<name>A0A2Z2KFT4_9BACL</name>
<protein>
    <submittedName>
        <fullName evidence="1">Uncharacterized protein</fullName>
    </submittedName>
</protein>
<sequence length="59" mass="6899">MGETAQIEIHLRLLDCQVCGSEINPDREEYIGRTRVCPRCYDGLTEGVDRKARKRKYKK</sequence>
<reference evidence="1 2" key="1">
    <citation type="submission" date="2017-06" db="EMBL/GenBank/DDBJ databases">
        <title>Complete genome sequence of Paenibacillus donghaensis KCTC 13049T isolated from East Sea sediment, South Korea.</title>
        <authorList>
            <person name="Jung B.K."/>
            <person name="Hong S.-J."/>
            <person name="Shin J.-H."/>
        </authorList>
    </citation>
    <scope>NUCLEOTIDE SEQUENCE [LARGE SCALE GENOMIC DNA]</scope>
    <source>
        <strain evidence="1 2">KCTC 13049</strain>
    </source>
</reference>
<dbReference type="KEGG" id="pdh:B9T62_15375"/>
<proteinExistence type="predicted"/>
<dbReference type="EMBL" id="CP021780">
    <property type="protein sequence ID" value="ASA22033.1"/>
    <property type="molecule type" value="Genomic_DNA"/>
</dbReference>
<keyword evidence="2" id="KW-1185">Reference proteome</keyword>
<evidence type="ECO:0000313" key="1">
    <source>
        <dbReference type="EMBL" id="ASA22033.1"/>
    </source>
</evidence>
<accession>A0A2Z2KFT4</accession>
<gene>
    <name evidence="1" type="ORF">B9T62_15375</name>
</gene>
<dbReference type="Proteomes" id="UP000249890">
    <property type="component" value="Chromosome"/>
</dbReference>
<organism evidence="1 2">
    <name type="scientific">Paenibacillus donghaensis</name>
    <dbReference type="NCBI Taxonomy" id="414771"/>
    <lineage>
        <taxon>Bacteria</taxon>
        <taxon>Bacillati</taxon>
        <taxon>Bacillota</taxon>
        <taxon>Bacilli</taxon>
        <taxon>Bacillales</taxon>
        <taxon>Paenibacillaceae</taxon>
        <taxon>Paenibacillus</taxon>
    </lineage>
</organism>
<dbReference type="AlphaFoldDB" id="A0A2Z2KFT4"/>